<accession>A0A109KQP0</accession>
<dbReference type="RefSeq" id="WP_056791391.1">
    <property type="nucleotide sequence ID" value="NZ_LCYC01000048.1"/>
</dbReference>
<dbReference type="Proteomes" id="UP000063434">
    <property type="component" value="Unassembled WGS sequence"/>
</dbReference>
<feature type="region of interest" description="Disordered" evidence="1">
    <location>
        <begin position="553"/>
        <end position="583"/>
    </location>
</feature>
<dbReference type="PATRIC" id="fig|294.195.peg.3917"/>
<protein>
    <recommendedName>
        <fullName evidence="4">Peptidase C80 domain-containing protein</fullName>
    </recommendedName>
</protein>
<feature type="compositionally biased region" description="Polar residues" evidence="1">
    <location>
        <begin position="553"/>
        <end position="563"/>
    </location>
</feature>
<feature type="region of interest" description="Disordered" evidence="1">
    <location>
        <begin position="1"/>
        <end position="62"/>
    </location>
</feature>
<dbReference type="AlphaFoldDB" id="A0A109KQP0"/>
<evidence type="ECO:0008006" key="4">
    <source>
        <dbReference type="Google" id="ProtNLM"/>
    </source>
</evidence>
<comment type="caution">
    <text evidence="2">The sequence shown here is derived from an EMBL/GenBank/DDBJ whole genome shotgun (WGS) entry which is preliminary data.</text>
</comment>
<name>A0A109KQP0_PSEFL</name>
<dbReference type="EMBL" id="LCYC01000048">
    <property type="protein sequence ID" value="KWV73545.1"/>
    <property type="molecule type" value="Genomic_DNA"/>
</dbReference>
<reference evidence="2 3" key="1">
    <citation type="submission" date="2015-05" db="EMBL/GenBank/DDBJ databases">
        <title>A genomic and transcriptomic approach to investigate the blue pigment phenotype in Pseudomonas fluorescens.</title>
        <authorList>
            <person name="Andreani N.A."/>
            <person name="Cardazzo B."/>
        </authorList>
    </citation>
    <scope>NUCLEOTIDE SEQUENCE [LARGE SCALE GENOMIC DNA]</scope>
    <source>
        <strain evidence="2 3">Ps_40</strain>
    </source>
</reference>
<feature type="compositionally biased region" description="Low complexity" evidence="1">
    <location>
        <begin position="33"/>
        <end position="45"/>
    </location>
</feature>
<sequence length="809" mass="88660">MNILSPALQPSNNPTNAPNAQHSPPTRAIDVGPPLESSPAEAPSASEDKKFGLGQKPVSASTPNHELDFAKEVIYGSVSVSPPTASYTQQERLQRIDAYAGRVATQIKNIESGEENESNIRFQKTRQFLEPAGYFSGGLLAAGFDPHEKITVTFNSYVGKWKPEVKTNTNTRTYFAWEIAAGALKHDRPPGGGLLNFQTMEIKPQDRSKINDLEALGAKLQDHWKDDVANPMSDETGALAKRSGKADAYAVRGTLQGLRNDKDAYKMLSPEGRSAVERTLDNNGNVVIPNLYGYPMAGYAFIPYVNYHGNYDTRPNQGLMLDLKTGTVSEIHGDDDFARWAKENHDALHASFNAEDRQGGKDAHWPPAGNVLENLIEGNHAHYPGRKNLVSDKQVPVRETFNYTQSRKQDYHLKFGDLKSGIAASYQQVNANNAVWADQTEVFGSSQQTWKEAKKLWGRTFGYVPILGNAGNIVFGVHDSIYGMSADDRVGGTATAVISGLQLAHEIATAGAEAGLGEAPNIPDIVGSEHYGWKYNEQSNRFDFVRKVNASNESDVPSVTNTAPGEPSTPHVGETEGVHPTIETTNSKRSLLTSLENLPTGEALFSTAEKHVVLKGELNELMGLDEKLHTFTDINKKGSEKRLNILVHGRVDPATGISKVSYNGKLNTPQELLQTLHDAGIDLNKFDNVRLLSCDSASGGDASFAAKFQELIGRPVKGYSGTLTANLAPEDINAAIVKVENAYLDALEKHQNTPLTDADKALARSEAEQYVYKDMAKSGRKFEPSKKNPHWDPFKWWAFNYKPETFPKP</sequence>
<evidence type="ECO:0000313" key="3">
    <source>
        <dbReference type="Proteomes" id="UP000063434"/>
    </source>
</evidence>
<gene>
    <name evidence="2" type="ORF">PFL603g_03655</name>
</gene>
<evidence type="ECO:0000256" key="1">
    <source>
        <dbReference type="SAM" id="MobiDB-lite"/>
    </source>
</evidence>
<evidence type="ECO:0000313" key="2">
    <source>
        <dbReference type="EMBL" id="KWV73545.1"/>
    </source>
</evidence>
<feature type="compositionally biased region" description="Polar residues" evidence="1">
    <location>
        <begin position="8"/>
        <end position="24"/>
    </location>
</feature>
<proteinExistence type="predicted"/>
<organism evidence="2 3">
    <name type="scientific">Pseudomonas fluorescens</name>
    <dbReference type="NCBI Taxonomy" id="294"/>
    <lineage>
        <taxon>Bacteria</taxon>
        <taxon>Pseudomonadati</taxon>
        <taxon>Pseudomonadota</taxon>
        <taxon>Gammaproteobacteria</taxon>
        <taxon>Pseudomonadales</taxon>
        <taxon>Pseudomonadaceae</taxon>
        <taxon>Pseudomonas</taxon>
    </lineage>
</organism>